<dbReference type="GO" id="GO:0004222">
    <property type="term" value="F:metalloendopeptidase activity"/>
    <property type="evidence" value="ECO:0007669"/>
    <property type="project" value="InterPro"/>
</dbReference>
<keyword evidence="4" id="KW-0645">Protease</keyword>
<dbReference type="SUPFAM" id="SSF50156">
    <property type="entry name" value="PDZ domain-like"/>
    <property type="match status" value="2"/>
</dbReference>
<evidence type="ECO:0000256" key="7">
    <source>
        <dbReference type="ARBA" id="ARBA00022833"/>
    </source>
</evidence>
<evidence type="ECO:0000256" key="6">
    <source>
        <dbReference type="ARBA" id="ARBA00022801"/>
    </source>
</evidence>
<keyword evidence="10 11" id="KW-0472">Membrane</keyword>
<dbReference type="PANTHER" id="PTHR42837">
    <property type="entry name" value="REGULATOR OF SIGMA-E PROTEASE RSEP"/>
    <property type="match status" value="1"/>
</dbReference>
<evidence type="ECO:0000259" key="12">
    <source>
        <dbReference type="Pfam" id="PF02163"/>
    </source>
</evidence>
<keyword evidence="8 11" id="KW-1133">Transmembrane helix</keyword>
<dbReference type="GO" id="GO:0006508">
    <property type="term" value="P:proteolysis"/>
    <property type="evidence" value="ECO:0007669"/>
    <property type="project" value="UniProtKB-KW"/>
</dbReference>
<keyword evidence="9" id="KW-0482">Metalloprotease</keyword>
<feature type="transmembrane region" description="Helical" evidence="11">
    <location>
        <begin position="98"/>
        <end position="120"/>
    </location>
</feature>
<dbReference type="PANTHER" id="PTHR42837:SF2">
    <property type="entry name" value="MEMBRANE METALLOPROTEASE ARASP2, CHLOROPLASTIC-RELATED"/>
    <property type="match status" value="1"/>
</dbReference>
<accession>A0A369KB47</accession>
<reference evidence="13 14" key="1">
    <citation type="submission" date="2018-07" db="EMBL/GenBank/DDBJ databases">
        <title>Comparative genomics of the Candidatus Parilichlamydiaceae reveals evidence of convergent evolution and genome reduction in the phylum Chlamydiae.</title>
        <authorList>
            <person name="Taylor-Brown A."/>
            <person name="Polkinghorne A."/>
        </authorList>
    </citation>
    <scope>NUCLEOTIDE SEQUENCE [LARGE SCALE GENOMIC DNA]</scope>
    <source>
        <strain evidence="13 14">Hat2</strain>
    </source>
</reference>
<gene>
    <name evidence="13" type="ORF">HAT2_00059</name>
</gene>
<keyword evidence="5 11" id="KW-0812">Transmembrane</keyword>
<evidence type="ECO:0000256" key="11">
    <source>
        <dbReference type="SAM" id="Phobius"/>
    </source>
</evidence>
<feature type="domain" description="Peptidase M50" evidence="12">
    <location>
        <begin position="11"/>
        <end position="587"/>
    </location>
</feature>
<comment type="similarity">
    <text evidence="3">Belongs to the peptidase M50B family.</text>
</comment>
<dbReference type="GO" id="GO:0016020">
    <property type="term" value="C:membrane"/>
    <property type="evidence" value="ECO:0007669"/>
    <property type="project" value="UniProtKB-SubCell"/>
</dbReference>
<dbReference type="CDD" id="cd06163">
    <property type="entry name" value="S2P-M50_PDZ_RseP-like"/>
    <property type="match status" value="1"/>
</dbReference>
<comment type="cofactor">
    <cofactor evidence="1">
        <name>Zn(2+)</name>
        <dbReference type="ChEBI" id="CHEBI:29105"/>
    </cofactor>
</comment>
<protein>
    <recommendedName>
        <fullName evidence="12">Peptidase M50 domain-containing protein</fullName>
    </recommendedName>
</protein>
<keyword evidence="6" id="KW-0378">Hydrolase</keyword>
<evidence type="ECO:0000256" key="4">
    <source>
        <dbReference type="ARBA" id="ARBA00022670"/>
    </source>
</evidence>
<dbReference type="OrthoDB" id="9782003at2"/>
<evidence type="ECO:0000256" key="9">
    <source>
        <dbReference type="ARBA" id="ARBA00023049"/>
    </source>
</evidence>
<evidence type="ECO:0000256" key="5">
    <source>
        <dbReference type="ARBA" id="ARBA00022692"/>
    </source>
</evidence>
<organism evidence="13 14">
    <name type="scientific">Candidatus Similichlamydia laticola</name>
    <dbReference type="NCBI Taxonomy" id="2170265"/>
    <lineage>
        <taxon>Bacteria</taxon>
        <taxon>Pseudomonadati</taxon>
        <taxon>Chlamydiota</taxon>
        <taxon>Chlamydiia</taxon>
        <taxon>Parachlamydiales</taxon>
        <taxon>Candidatus Parilichlamydiaceae</taxon>
        <taxon>Candidatus Similichlamydia</taxon>
    </lineage>
</organism>
<evidence type="ECO:0000313" key="14">
    <source>
        <dbReference type="Proteomes" id="UP000253816"/>
    </source>
</evidence>
<evidence type="ECO:0000256" key="8">
    <source>
        <dbReference type="ARBA" id="ARBA00022989"/>
    </source>
</evidence>
<name>A0A369KB47_9BACT</name>
<keyword evidence="7" id="KW-0862">Zinc</keyword>
<comment type="subcellular location">
    <subcellularLocation>
        <location evidence="2">Membrane</location>
        <topology evidence="2">Multi-pass membrane protein</topology>
    </subcellularLocation>
</comment>
<evidence type="ECO:0000256" key="10">
    <source>
        <dbReference type="ARBA" id="ARBA00023136"/>
    </source>
</evidence>
<sequence length="588" mass="66635">MLSQIFQLGSALFLVMLLVLLHELGHYLAAKALGIPVQRFSIGIGPPLLSRTWKEEIWQIGWFPFGGFVQIDSIYPLSEDEDRDETERLPSVSMWKRVIVILSGPIMNFSLSLLFFSILWGAGGVPKVFRDVNPFIGELHPQSDLRRLGLRSGDRILSYEGDPVLLSHDHFSKRGAVSGLEVEALSIGYRGRPTQTIKGTIRSLALRKAVDTYGVIAPGSFILYQAPVDSNVPLVSSGLRKGDRVLWANGRLTFCFESFEGILSGESILCTVQDRLGRVQQKVIERIPLLELMDSAQRVYRLGDLVFDSRRPSLRPEWWIPYLLSSDLVVTDQLLKLEMEGLEVGDKILSLQGVPVSSLSECVRALQTRKMFLIVEREPYPNQLKQAIKSFEAPFHDSRLYQLIEEGIPGADKGPFFFLQPVEMRAREDLVPDQMQGYRNLLRQFSFGSLQNDIYADLVAAKGKQPILGGFFSDHMVQWRPSPFFLFTREMQQNFKFLANLFIRWNRPKLIGPIGIVRHLYGEVKAGPTQLLYLVGALSLQLGFFNLLPIPVLDGGHLMFLAWEAILGRPLPPRIMKKLLLIFFAFFW</sequence>
<evidence type="ECO:0000256" key="1">
    <source>
        <dbReference type="ARBA" id="ARBA00001947"/>
    </source>
</evidence>
<proteinExistence type="inferred from homology"/>
<dbReference type="InterPro" id="IPR008915">
    <property type="entry name" value="Peptidase_M50"/>
</dbReference>
<dbReference type="InterPro" id="IPR004387">
    <property type="entry name" value="Pept_M50_Zn"/>
</dbReference>
<dbReference type="AlphaFoldDB" id="A0A369KB47"/>
<dbReference type="EMBL" id="QQBG01000006">
    <property type="protein sequence ID" value="RDB31831.1"/>
    <property type="molecule type" value="Genomic_DNA"/>
</dbReference>
<dbReference type="InterPro" id="IPR036034">
    <property type="entry name" value="PDZ_sf"/>
</dbReference>
<dbReference type="Proteomes" id="UP000253816">
    <property type="component" value="Unassembled WGS sequence"/>
</dbReference>
<comment type="caution">
    <text evidence="13">The sequence shown here is derived from an EMBL/GenBank/DDBJ whole genome shotgun (WGS) entry which is preliminary data.</text>
</comment>
<keyword evidence="14" id="KW-1185">Reference proteome</keyword>
<evidence type="ECO:0000256" key="3">
    <source>
        <dbReference type="ARBA" id="ARBA00007931"/>
    </source>
</evidence>
<evidence type="ECO:0000313" key="13">
    <source>
        <dbReference type="EMBL" id="RDB31831.1"/>
    </source>
</evidence>
<dbReference type="Pfam" id="PF02163">
    <property type="entry name" value="Peptidase_M50"/>
    <property type="match status" value="1"/>
</dbReference>
<feature type="non-terminal residue" evidence="13">
    <location>
        <position position="588"/>
    </location>
</feature>
<evidence type="ECO:0000256" key="2">
    <source>
        <dbReference type="ARBA" id="ARBA00004141"/>
    </source>
</evidence>
<dbReference type="RefSeq" id="WP_147267444.1">
    <property type="nucleotide sequence ID" value="NZ_QQBG01000006.1"/>
</dbReference>